<proteinExistence type="predicted"/>
<accession>A0A7W5ZR91</accession>
<protein>
    <submittedName>
        <fullName evidence="1">Uncharacterized protein</fullName>
    </submittedName>
</protein>
<gene>
    <name evidence="1" type="ORF">FHS57_006209</name>
</gene>
<dbReference type="AlphaFoldDB" id="A0A7W5ZR91"/>
<sequence length="46" mass="5369">MKFEVVGCNVLQNRCKKMNVMYLQVSILKNIPTNEKKISLFVHSKD</sequence>
<reference evidence="1 2" key="1">
    <citation type="submission" date="2020-08" db="EMBL/GenBank/DDBJ databases">
        <title>Genomic Encyclopedia of Type Strains, Phase IV (KMG-IV): sequencing the most valuable type-strain genomes for metagenomic binning, comparative biology and taxonomic classification.</title>
        <authorList>
            <person name="Goeker M."/>
        </authorList>
    </citation>
    <scope>NUCLEOTIDE SEQUENCE [LARGE SCALE GENOMIC DNA]</scope>
    <source>
        <strain evidence="1 2">DSM 17976</strain>
    </source>
</reference>
<comment type="caution">
    <text evidence="1">The sequence shown here is derived from an EMBL/GenBank/DDBJ whole genome shotgun (WGS) entry which is preliminary data.</text>
</comment>
<dbReference type="EMBL" id="JACIBY010000028">
    <property type="protein sequence ID" value="MBB3842178.1"/>
    <property type="molecule type" value="Genomic_DNA"/>
</dbReference>
<evidence type="ECO:0000313" key="2">
    <source>
        <dbReference type="Proteomes" id="UP000541352"/>
    </source>
</evidence>
<evidence type="ECO:0000313" key="1">
    <source>
        <dbReference type="EMBL" id="MBB3842178.1"/>
    </source>
</evidence>
<dbReference type="Proteomes" id="UP000541352">
    <property type="component" value="Unassembled WGS sequence"/>
</dbReference>
<keyword evidence="2" id="KW-1185">Reference proteome</keyword>
<name>A0A7W5ZR91_9BACT</name>
<organism evidence="1 2">
    <name type="scientific">Runella defluvii</name>
    <dbReference type="NCBI Taxonomy" id="370973"/>
    <lineage>
        <taxon>Bacteria</taxon>
        <taxon>Pseudomonadati</taxon>
        <taxon>Bacteroidota</taxon>
        <taxon>Cytophagia</taxon>
        <taxon>Cytophagales</taxon>
        <taxon>Spirosomataceae</taxon>
        <taxon>Runella</taxon>
    </lineage>
</organism>